<dbReference type="EMBL" id="LAZR01019738">
    <property type="protein sequence ID" value="KKL91406.1"/>
    <property type="molecule type" value="Genomic_DNA"/>
</dbReference>
<dbReference type="AlphaFoldDB" id="A0A0F9GLN4"/>
<dbReference type="GO" id="GO:0004479">
    <property type="term" value="F:methionyl-tRNA formyltransferase activity"/>
    <property type="evidence" value="ECO:0007669"/>
    <property type="project" value="TreeGrafter"/>
</dbReference>
<dbReference type="PANTHER" id="PTHR11138">
    <property type="entry name" value="METHIONYL-TRNA FORMYLTRANSFERASE"/>
    <property type="match status" value="1"/>
</dbReference>
<organism evidence="2">
    <name type="scientific">marine sediment metagenome</name>
    <dbReference type="NCBI Taxonomy" id="412755"/>
    <lineage>
        <taxon>unclassified sequences</taxon>
        <taxon>metagenomes</taxon>
        <taxon>ecological metagenomes</taxon>
    </lineage>
</organism>
<dbReference type="Pfam" id="PF00551">
    <property type="entry name" value="Formyl_trans_N"/>
    <property type="match status" value="1"/>
</dbReference>
<gene>
    <name evidence="2" type="ORF">LCGC14_1895010</name>
</gene>
<evidence type="ECO:0000259" key="1">
    <source>
        <dbReference type="Pfam" id="PF00551"/>
    </source>
</evidence>
<proteinExistence type="predicted"/>
<protein>
    <recommendedName>
        <fullName evidence="1">Formyl transferase N-terminal domain-containing protein</fullName>
    </recommendedName>
</protein>
<accession>A0A0F9GLN4</accession>
<comment type="caution">
    <text evidence="2">The sequence shown here is derived from an EMBL/GenBank/DDBJ whole genome shotgun (WGS) entry which is preliminary data.</text>
</comment>
<dbReference type="Gene3D" id="3.40.50.12230">
    <property type="match status" value="1"/>
</dbReference>
<evidence type="ECO:0000313" key="2">
    <source>
        <dbReference type="EMBL" id="KKL91406.1"/>
    </source>
</evidence>
<dbReference type="InterPro" id="IPR036477">
    <property type="entry name" value="Formyl_transf_N_sf"/>
</dbReference>
<name>A0A0F9GLN4_9ZZZZ</name>
<reference evidence="2" key="1">
    <citation type="journal article" date="2015" name="Nature">
        <title>Complex archaea that bridge the gap between prokaryotes and eukaryotes.</title>
        <authorList>
            <person name="Spang A."/>
            <person name="Saw J.H."/>
            <person name="Jorgensen S.L."/>
            <person name="Zaremba-Niedzwiedzka K."/>
            <person name="Martijn J."/>
            <person name="Lind A.E."/>
            <person name="van Eijk R."/>
            <person name="Schleper C."/>
            <person name="Guy L."/>
            <person name="Ettema T.J."/>
        </authorList>
    </citation>
    <scope>NUCLEOTIDE SEQUENCE</scope>
</reference>
<dbReference type="SUPFAM" id="SSF53328">
    <property type="entry name" value="Formyltransferase"/>
    <property type="match status" value="1"/>
</dbReference>
<sequence length="304" mass="34391">MYSKRIVYFGTRGQEITSRHLGAFVELGANIVACVEAPQGSISTTHTEKDPYEGIDEIAERLSIPLLCPVNPKDPGFISGIRKLKPDVLIVAGYQFYMTKQLLEIPPLGAINFHTSCLPRHAGMHPGFWAIWYGDKESGMVIHYMDDGIDTGDIIYETRVPVLPGDTINGLYDRCWKSSVPLVKNLLEGLESNSLPGKPQDMSRYMYNYEIIEKDFQLDFRQPADVLSGRVRMAPGKFYFVLNGEKYYVQECTVIDEPVYNRKFEIEVPVNIDNKLVFVTPRKFFQIVKVLKNGGNVEPVSLIV</sequence>
<feature type="domain" description="Formyl transferase N-terminal" evidence="1">
    <location>
        <begin position="59"/>
        <end position="176"/>
    </location>
</feature>
<dbReference type="GO" id="GO:0005829">
    <property type="term" value="C:cytosol"/>
    <property type="evidence" value="ECO:0007669"/>
    <property type="project" value="TreeGrafter"/>
</dbReference>
<dbReference type="InterPro" id="IPR002376">
    <property type="entry name" value="Formyl_transf_N"/>
</dbReference>
<dbReference type="PANTHER" id="PTHR11138:SF5">
    <property type="entry name" value="METHIONYL-TRNA FORMYLTRANSFERASE, MITOCHONDRIAL"/>
    <property type="match status" value="1"/>
</dbReference>